<dbReference type="InterPro" id="IPR010994">
    <property type="entry name" value="RuvA_2-like"/>
</dbReference>
<evidence type="ECO:0000259" key="2">
    <source>
        <dbReference type="SMART" id="SM00278"/>
    </source>
</evidence>
<reference evidence="3" key="1">
    <citation type="submission" date="2022-07" db="EMBL/GenBank/DDBJ databases">
        <authorList>
            <person name="Jung M.-Y."/>
            <person name="Lee M."/>
        </authorList>
    </citation>
    <scope>NUCLEOTIDE SEQUENCE</scope>
    <source>
        <strain evidence="3">S8</strain>
    </source>
</reference>
<dbReference type="Pfam" id="PF10531">
    <property type="entry name" value="SLBB"/>
    <property type="match status" value="1"/>
</dbReference>
<dbReference type="PANTHER" id="PTHR21180:SF32">
    <property type="entry name" value="ENDONUCLEASE_EXONUCLEASE_PHOSPHATASE FAMILY DOMAIN-CONTAINING PROTEIN 1"/>
    <property type="match status" value="1"/>
</dbReference>
<keyword evidence="1" id="KW-0472">Membrane</keyword>
<dbReference type="Gene3D" id="1.10.150.280">
    <property type="entry name" value="AF1531-like domain"/>
    <property type="match status" value="1"/>
</dbReference>
<keyword evidence="4" id="KW-1185">Reference proteome</keyword>
<feature type="domain" description="Helix-hairpin-helix DNA-binding motif class 1" evidence="2">
    <location>
        <begin position="176"/>
        <end position="195"/>
    </location>
</feature>
<keyword evidence="1" id="KW-1133">Transmembrane helix</keyword>
<dbReference type="Proteomes" id="UP001059480">
    <property type="component" value="Unassembled WGS sequence"/>
</dbReference>
<dbReference type="InterPro" id="IPR019554">
    <property type="entry name" value="Soluble_ligand-bd"/>
</dbReference>
<dbReference type="SMART" id="SM00278">
    <property type="entry name" value="HhH1"/>
    <property type="match status" value="2"/>
</dbReference>
<comment type="caution">
    <text evidence="3">The sequence shown here is derived from an EMBL/GenBank/DDBJ whole genome shotgun (WGS) entry which is preliminary data.</text>
</comment>
<gene>
    <name evidence="3" type="ORF">NPA36_03975</name>
</gene>
<reference evidence="3" key="2">
    <citation type="journal article" date="2023" name="Curr. Microbiol.">
        <title>Granulicatella seriolae sp. nov., a Novel Facultative Anaerobe Isolated from Yellowtail Marine Fish.</title>
        <authorList>
            <person name="Lee M."/>
            <person name="Choi Y.J."/>
            <person name="Farooq A."/>
            <person name="Jeong J.B."/>
            <person name="Jung M.Y."/>
        </authorList>
    </citation>
    <scope>NUCLEOTIDE SEQUENCE</scope>
    <source>
        <strain evidence="3">S8</strain>
    </source>
</reference>
<dbReference type="PANTHER" id="PTHR21180">
    <property type="entry name" value="ENDONUCLEASE/EXONUCLEASE/PHOSPHATASE FAMILY DOMAIN-CONTAINING PROTEIN 1"/>
    <property type="match status" value="1"/>
</dbReference>
<evidence type="ECO:0000313" key="3">
    <source>
        <dbReference type="EMBL" id="MCQ9209701.1"/>
    </source>
</evidence>
<dbReference type="InterPro" id="IPR003583">
    <property type="entry name" value="Hlx-hairpin-Hlx_DNA-bd_motif"/>
</dbReference>
<dbReference type="EMBL" id="JANHNZ010000003">
    <property type="protein sequence ID" value="MCQ9209701.1"/>
    <property type="molecule type" value="Genomic_DNA"/>
</dbReference>
<proteinExistence type="predicted"/>
<dbReference type="NCBIfam" id="TIGR00426">
    <property type="entry name" value="competence protein ComEA helix-hairpin-helix repeat region"/>
    <property type="match status" value="1"/>
</dbReference>
<evidence type="ECO:0000313" key="4">
    <source>
        <dbReference type="Proteomes" id="UP001059480"/>
    </source>
</evidence>
<name>A0ABT1WMG3_9LACT</name>
<sequence>MEIFQEFLDGMKEKKLIVFGGVGVFLVCFVGIIGWTLGKGQSDQVPQGLTLLSESSSIGILSSEVTSIEETSQSSQQQDIFVDIKGEVKKPGVYQLSEGDRLQDLIDKAQGFTADAKVDQINLAQKLTDQMMIIVPNKNQVTESQETSDQELITEPVAQENDKNSGKININTASVGDLTQLSGIGQKKAEKIIEYRQDKGSFKQIDDLKNVSGIGDKTFESLKDQITVGD</sequence>
<keyword evidence="1" id="KW-0812">Transmembrane</keyword>
<dbReference type="RefSeq" id="WP_256944817.1">
    <property type="nucleotide sequence ID" value="NZ_JANHNZ010000003.1"/>
</dbReference>
<dbReference type="SUPFAM" id="SSF47781">
    <property type="entry name" value="RuvA domain 2-like"/>
    <property type="match status" value="1"/>
</dbReference>
<reference evidence="3" key="3">
    <citation type="journal article" date="2023" name="Microbiol. Resour. Announc.">
        <title>Draft Genome Sequence of Granulicatella sp. Strain S8, Isolated from a Marine Fish, Seriola quinqueradiata.</title>
        <authorList>
            <person name="Lee M."/>
            <person name="Farooq A."/>
            <person name="Jeong J.B."/>
            <person name="Jung M.Y."/>
        </authorList>
    </citation>
    <scope>NUCLEOTIDE SEQUENCE</scope>
    <source>
        <strain evidence="3">S8</strain>
    </source>
</reference>
<dbReference type="Pfam" id="PF12836">
    <property type="entry name" value="HHH_3"/>
    <property type="match status" value="1"/>
</dbReference>
<evidence type="ECO:0000256" key="1">
    <source>
        <dbReference type="SAM" id="Phobius"/>
    </source>
</evidence>
<organism evidence="3 4">
    <name type="scientific">Granulicatella seriolae</name>
    <dbReference type="NCBI Taxonomy" id="2967226"/>
    <lineage>
        <taxon>Bacteria</taxon>
        <taxon>Bacillati</taxon>
        <taxon>Bacillota</taxon>
        <taxon>Bacilli</taxon>
        <taxon>Lactobacillales</taxon>
        <taxon>Carnobacteriaceae</taxon>
        <taxon>Granulicatella</taxon>
    </lineage>
</organism>
<dbReference type="GO" id="GO:0003677">
    <property type="term" value="F:DNA binding"/>
    <property type="evidence" value="ECO:0007669"/>
    <property type="project" value="UniProtKB-KW"/>
</dbReference>
<feature type="transmembrane region" description="Helical" evidence="1">
    <location>
        <begin position="16"/>
        <end position="37"/>
    </location>
</feature>
<keyword evidence="3" id="KW-0238">DNA-binding</keyword>
<dbReference type="Gene3D" id="3.10.560.10">
    <property type="entry name" value="Outer membrane lipoprotein wza domain like"/>
    <property type="match status" value="1"/>
</dbReference>
<accession>A0ABT1WMG3</accession>
<protein>
    <submittedName>
        <fullName evidence="3">ComEA family DNA-binding protein</fullName>
    </submittedName>
</protein>
<feature type="domain" description="Helix-hairpin-helix DNA-binding motif class 1" evidence="2">
    <location>
        <begin position="206"/>
        <end position="225"/>
    </location>
</feature>
<dbReference type="InterPro" id="IPR051675">
    <property type="entry name" value="Endo/Exo/Phosphatase_dom_1"/>
</dbReference>
<dbReference type="InterPro" id="IPR004509">
    <property type="entry name" value="Competence_ComEA_HhH"/>
</dbReference>